<protein>
    <submittedName>
        <fullName evidence="2">PrgI family protein</fullName>
    </submittedName>
</protein>
<keyword evidence="1" id="KW-1133">Transmembrane helix</keyword>
<dbReference type="Pfam" id="PF12666">
    <property type="entry name" value="PrgI"/>
    <property type="match status" value="1"/>
</dbReference>
<name>A0A261FPI4_9BIFI</name>
<dbReference type="OrthoDB" id="2067810at2"/>
<feature type="transmembrane region" description="Helical" evidence="1">
    <location>
        <begin position="54"/>
        <end position="72"/>
    </location>
</feature>
<dbReference type="AlphaFoldDB" id="A0A261FPI4"/>
<keyword evidence="1" id="KW-0812">Transmembrane</keyword>
<accession>A0A261FPI4</accession>
<feature type="transmembrane region" description="Helical" evidence="1">
    <location>
        <begin position="27"/>
        <end position="48"/>
    </location>
</feature>
<dbReference type="RefSeq" id="WP_072727100.1">
    <property type="nucleotide sequence ID" value="NZ_BDIS01000035.1"/>
</dbReference>
<evidence type="ECO:0000256" key="1">
    <source>
        <dbReference type="SAM" id="Phobius"/>
    </source>
</evidence>
<comment type="caution">
    <text evidence="2">The sequence shown here is derived from an EMBL/GenBank/DDBJ whole genome shotgun (WGS) entry which is preliminary data.</text>
</comment>
<organism evidence="2 3">
    <name type="scientific">Bifidobacterium lemurum</name>
    <dbReference type="NCBI Taxonomy" id="1603886"/>
    <lineage>
        <taxon>Bacteria</taxon>
        <taxon>Bacillati</taxon>
        <taxon>Actinomycetota</taxon>
        <taxon>Actinomycetes</taxon>
        <taxon>Bifidobacteriales</taxon>
        <taxon>Bifidobacteriaceae</taxon>
        <taxon>Bifidobacterium</taxon>
    </lineage>
</organism>
<gene>
    <name evidence="2" type="ORF">BLEM_1695</name>
</gene>
<dbReference type="EMBL" id="MWWX01000013">
    <property type="protein sequence ID" value="OZG60726.1"/>
    <property type="molecule type" value="Genomic_DNA"/>
</dbReference>
<evidence type="ECO:0000313" key="2">
    <source>
        <dbReference type="EMBL" id="OZG60726.1"/>
    </source>
</evidence>
<keyword evidence="3" id="KW-1185">Reference proteome</keyword>
<proteinExistence type="predicted"/>
<keyword evidence="1" id="KW-0472">Membrane</keyword>
<dbReference type="InterPro" id="IPR024414">
    <property type="entry name" value="Uncharacterised_PrgI"/>
</dbReference>
<sequence>MALQMPVYREISAIESKVFMGHSWRQLCAIVLLTVVCGGLYFMLWVVVGLPDNLCMYIVFVPGVPIAAWGWWRPKGLLPEKYLGYVVRHYLGNNLYLLGGRAQDYRTSARPSIKERTR</sequence>
<dbReference type="Proteomes" id="UP000216352">
    <property type="component" value="Unassembled WGS sequence"/>
</dbReference>
<dbReference type="STRING" id="1603886.GCA_001895165_02267"/>
<reference evidence="2 3" key="1">
    <citation type="journal article" date="2017" name="BMC Genomics">
        <title>Comparative genomic and phylogenomic analyses of the Bifidobacteriaceae family.</title>
        <authorList>
            <person name="Lugli G.A."/>
            <person name="Milani C."/>
            <person name="Turroni F."/>
            <person name="Duranti S."/>
            <person name="Mancabelli L."/>
            <person name="Mangifesta M."/>
            <person name="Ferrario C."/>
            <person name="Modesto M."/>
            <person name="Mattarelli P."/>
            <person name="Jiri K."/>
            <person name="van Sinderen D."/>
            <person name="Ventura M."/>
        </authorList>
    </citation>
    <scope>NUCLEOTIDE SEQUENCE [LARGE SCALE GENOMIC DNA]</scope>
    <source>
        <strain evidence="2 3">DSM 28807</strain>
    </source>
</reference>
<evidence type="ECO:0000313" key="3">
    <source>
        <dbReference type="Proteomes" id="UP000216352"/>
    </source>
</evidence>